<name>A0A0P8C026_9CYAN</name>
<proteinExistence type="predicted"/>
<keyword evidence="1" id="KW-0812">Transmembrane</keyword>
<accession>A0A0P8C026</accession>
<dbReference type="STRING" id="1666911.HLUCCA11_14450"/>
<dbReference type="AlphaFoldDB" id="A0A0P8C026"/>
<feature type="transmembrane region" description="Helical" evidence="1">
    <location>
        <begin position="58"/>
        <end position="82"/>
    </location>
</feature>
<evidence type="ECO:0000256" key="1">
    <source>
        <dbReference type="SAM" id="Phobius"/>
    </source>
</evidence>
<protein>
    <submittedName>
        <fullName evidence="2">Uncharacterized protein</fullName>
    </submittedName>
</protein>
<evidence type="ECO:0000313" key="3">
    <source>
        <dbReference type="Proteomes" id="UP000050465"/>
    </source>
</evidence>
<evidence type="ECO:0000313" key="2">
    <source>
        <dbReference type="EMBL" id="KPQ34496.1"/>
    </source>
</evidence>
<organism evidence="2 3">
    <name type="scientific">Phormidesmis priestleyi Ana</name>
    <dbReference type="NCBI Taxonomy" id="1666911"/>
    <lineage>
        <taxon>Bacteria</taxon>
        <taxon>Bacillati</taxon>
        <taxon>Cyanobacteriota</taxon>
        <taxon>Cyanophyceae</taxon>
        <taxon>Leptolyngbyales</taxon>
        <taxon>Leptolyngbyaceae</taxon>
        <taxon>Phormidesmis</taxon>
    </lineage>
</organism>
<reference evidence="2 3" key="1">
    <citation type="submission" date="2015-09" db="EMBL/GenBank/DDBJ databases">
        <title>Identification and resolution of microdiversity through metagenomic sequencing of parallel consortia.</title>
        <authorList>
            <person name="Nelson W.C."/>
            <person name="Romine M.F."/>
            <person name="Lindemann S.R."/>
        </authorList>
    </citation>
    <scope>NUCLEOTIDE SEQUENCE [LARGE SCALE GENOMIC DNA]</scope>
    <source>
        <strain evidence="2">Ana</strain>
    </source>
</reference>
<sequence length="90" mass="9630">MFTPSKSQSTAKTIFLLASMVGWLIVGASLIYITPFAANMLRPSALTETWMTTLTRGGYNPMLAVNGGGAALVLTVIGNAIWYKKFEGKA</sequence>
<keyword evidence="1" id="KW-0472">Membrane</keyword>
<feature type="transmembrane region" description="Helical" evidence="1">
    <location>
        <begin position="14"/>
        <end position="38"/>
    </location>
</feature>
<dbReference type="EMBL" id="LJZR01000019">
    <property type="protein sequence ID" value="KPQ34496.1"/>
    <property type="molecule type" value="Genomic_DNA"/>
</dbReference>
<comment type="caution">
    <text evidence="2">The sequence shown here is derived from an EMBL/GenBank/DDBJ whole genome shotgun (WGS) entry which is preliminary data.</text>
</comment>
<gene>
    <name evidence="2" type="ORF">HLUCCA11_14450</name>
</gene>
<dbReference type="Proteomes" id="UP000050465">
    <property type="component" value="Unassembled WGS sequence"/>
</dbReference>
<keyword evidence="1" id="KW-1133">Transmembrane helix</keyword>